<proteinExistence type="predicted"/>
<reference evidence="1" key="1">
    <citation type="submission" date="2021-05" db="EMBL/GenBank/DDBJ databases">
        <authorList>
            <person name="Pan Q."/>
            <person name="Jouanno E."/>
            <person name="Zahm M."/>
            <person name="Klopp C."/>
            <person name="Cabau C."/>
            <person name="Louis A."/>
            <person name="Berthelot C."/>
            <person name="Parey E."/>
            <person name="Roest Crollius H."/>
            <person name="Montfort J."/>
            <person name="Robinson-Rechavi M."/>
            <person name="Bouchez O."/>
            <person name="Lampietro C."/>
            <person name="Lopez Roques C."/>
            <person name="Donnadieu C."/>
            <person name="Postlethwait J."/>
            <person name="Bobe J."/>
            <person name="Dillon D."/>
            <person name="Chandos A."/>
            <person name="von Hippel F."/>
            <person name="Guiguen Y."/>
        </authorList>
    </citation>
    <scope>NUCLEOTIDE SEQUENCE</scope>
    <source>
        <strain evidence="1">YG-Jan2019</strain>
    </source>
</reference>
<dbReference type="Proteomes" id="UP001157502">
    <property type="component" value="Chromosome 15"/>
</dbReference>
<accession>A0ACC2GBN7</accession>
<keyword evidence="2" id="KW-1185">Reference proteome</keyword>
<sequence>MLTRVVGESITFSNPAKQGGSLLYNGANIAVVVKGNMDSSYQDSFKDRIHWDQQTREFTITDLKTSDSGMYVVDGKGNVTSYQLTVYEPVSRPTLTAAVNESCLVECSVKNDRDVTLSWYSGDVILNQTSSPELPFQLTLPLEVDVQNRPSYRCEAANPVTKENVTFHVPEFCKENKVTDTDNKRAYWPLIAVICILLALFGVGIAIFRKKRRNGFSQDPSERQHGDIQYAEISHIIPTHIQPGRTDISELDAPREIELTSVYDKLQFHRMSDISDAETESRRVPTC</sequence>
<comment type="caution">
    <text evidence="1">The sequence shown here is derived from an EMBL/GenBank/DDBJ whole genome shotgun (WGS) entry which is preliminary data.</text>
</comment>
<dbReference type="EMBL" id="CM055742">
    <property type="protein sequence ID" value="KAJ8001067.1"/>
    <property type="molecule type" value="Genomic_DNA"/>
</dbReference>
<evidence type="ECO:0000313" key="1">
    <source>
        <dbReference type="EMBL" id="KAJ8001067.1"/>
    </source>
</evidence>
<gene>
    <name evidence="1" type="ORF">DPEC_G00187360</name>
</gene>
<protein>
    <submittedName>
        <fullName evidence="1">Uncharacterized protein</fullName>
    </submittedName>
</protein>
<evidence type="ECO:0000313" key="2">
    <source>
        <dbReference type="Proteomes" id="UP001157502"/>
    </source>
</evidence>
<organism evidence="1 2">
    <name type="scientific">Dallia pectoralis</name>
    <name type="common">Alaska blackfish</name>
    <dbReference type="NCBI Taxonomy" id="75939"/>
    <lineage>
        <taxon>Eukaryota</taxon>
        <taxon>Metazoa</taxon>
        <taxon>Chordata</taxon>
        <taxon>Craniata</taxon>
        <taxon>Vertebrata</taxon>
        <taxon>Euteleostomi</taxon>
        <taxon>Actinopterygii</taxon>
        <taxon>Neopterygii</taxon>
        <taxon>Teleostei</taxon>
        <taxon>Protacanthopterygii</taxon>
        <taxon>Esociformes</taxon>
        <taxon>Umbridae</taxon>
        <taxon>Dallia</taxon>
    </lineage>
</organism>
<name>A0ACC2GBN7_DALPE</name>